<dbReference type="PANTHER" id="PTHR35789">
    <property type="entry name" value="SPORE GERMINATION PROTEIN B3"/>
    <property type="match status" value="1"/>
</dbReference>
<reference evidence="10 11" key="1">
    <citation type="submission" date="2015-12" db="EMBL/GenBank/DDBJ databases">
        <title>Draft genome sequnece of Fervidicola ferrireducens strain Y170.</title>
        <authorList>
            <person name="Patel B.K."/>
        </authorList>
    </citation>
    <scope>NUCLEOTIDE SEQUENCE [LARGE SCALE GENOMIC DNA]</scope>
    <source>
        <strain evidence="10 11">Y170</strain>
    </source>
</reference>
<feature type="domain" description="Spore germination GerAC-like C-terminal" evidence="8">
    <location>
        <begin position="211"/>
        <end position="374"/>
    </location>
</feature>
<accession>A0A140L3T6</accession>
<dbReference type="GO" id="GO:0016020">
    <property type="term" value="C:membrane"/>
    <property type="evidence" value="ECO:0007669"/>
    <property type="project" value="UniProtKB-SubCell"/>
</dbReference>
<dbReference type="GO" id="GO:0009847">
    <property type="term" value="P:spore germination"/>
    <property type="evidence" value="ECO:0007669"/>
    <property type="project" value="InterPro"/>
</dbReference>
<keyword evidence="4" id="KW-0732">Signal</keyword>
<comment type="subcellular location">
    <subcellularLocation>
        <location evidence="1">Membrane</location>
        <topology evidence="1">Lipid-anchor</topology>
    </subcellularLocation>
</comment>
<evidence type="ECO:0000256" key="1">
    <source>
        <dbReference type="ARBA" id="ARBA00004635"/>
    </source>
</evidence>
<dbReference type="AlphaFoldDB" id="A0A140L3T6"/>
<dbReference type="RefSeq" id="WP_066354502.1">
    <property type="nucleotide sequence ID" value="NZ_LOED01000030.1"/>
</dbReference>
<dbReference type="OrthoDB" id="2569624at2"/>
<comment type="caution">
    <text evidence="10">The sequence shown here is derived from an EMBL/GenBank/DDBJ whole genome shotgun (WGS) entry which is preliminary data.</text>
</comment>
<evidence type="ECO:0000256" key="3">
    <source>
        <dbReference type="ARBA" id="ARBA00022544"/>
    </source>
</evidence>
<evidence type="ECO:0000259" key="8">
    <source>
        <dbReference type="Pfam" id="PF05504"/>
    </source>
</evidence>
<comment type="similarity">
    <text evidence="2">Belongs to the GerABKC lipoprotein family.</text>
</comment>
<protein>
    <submittedName>
        <fullName evidence="10">Spore germination protein B3</fullName>
    </submittedName>
</protein>
<dbReference type="Pfam" id="PF05504">
    <property type="entry name" value="Spore_GerAC"/>
    <property type="match status" value="1"/>
</dbReference>
<feature type="domain" description="Spore germination protein N-terminal" evidence="9">
    <location>
        <begin position="24"/>
        <end position="201"/>
    </location>
</feature>
<evidence type="ECO:0000256" key="2">
    <source>
        <dbReference type="ARBA" id="ARBA00007886"/>
    </source>
</evidence>
<evidence type="ECO:0000313" key="10">
    <source>
        <dbReference type="EMBL" id="KXG75211.1"/>
    </source>
</evidence>
<evidence type="ECO:0000256" key="5">
    <source>
        <dbReference type="ARBA" id="ARBA00023136"/>
    </source>
</evidence>
<keyword evidence="11" id="KW-1185">Reference proteome</keyword>
<proteinExistence type="inferred from homology"/>
<keyword evidence="3" id="KW-0309">Germination</keyword>
<dbReference type="InterPro" id="IPR057336">
    <property type="entry name" value="GerAC_N"/>
</dbReference>
<gene>
    <name evidence="10" type="primary">gerBC</name>
    <name evidence="10" type="ORF">AN618_19880</name>
</gene>
<dbReference type="NCBIfam" id="TIGR02887">
    <property type="entry name" value="spore_ger_x_C"/>
    <property type="match status" value="1"/>
</dbReference>
<dbReference type="InParanoid" id="A0A140L3T6"/>
<name>A0A140L3T6_9FIRM</name>
<dbReference type="EMBL" id="LOED01000030">
    <property type="protein sequence ID" value="KXG75211.1"/>
    <property type="molecule type" value="Genomic_DNA"/>
</dbReference>
<dbReference type="Proteomes" id="UP000070427">
    <property type="component" value="Unassembled WGS sequence"/>
</dbReference>
<dbReference type="Gene3D" id="3.30.300.210">
    <property type="entry name" value="Nutrient germinant receptor protein C, domain 3"/>
    <property type="match status" value="1"/>
</dbReference>
<dbReference type="InterPro" id="IPR038501">
    <property type="entry name" value="Spore_GerAC_C_sf"/>
</dbReference>
<keyword evidence="6" id="KW-0564">Palmitate</keyword>
<sequence>MKLRKIILAGLLSIAIFVVSGCWDMVDIDRRFFVGNIGIDKAAVDDKLKVEFTMPIVRKISGEGGQGGGGGGSTIASVSTVADSIHAAARQMSHRLSRRLFFEHTRVILIGEEAARDGIEGVVNFLSRNTEVNRRGRIMVVKGKAEDALKVKNEYETLLAMYIANIFENWTFCSKFIEITIDDFMKSAYSTQGNVLLPRLTPGKIDVSIGGAAVIKNYKLVGWLDENETLGVNFVLGKVRGGDLTFKQQGEDYPVVMSIVQISTKTELVEAGTYPKFKISPRIVADIVETPVDMKIDASMIKSLEKDLEEKVNQIILKGVKKLQKEFQVDVLGFGEYLYKYRPGIWEYYREDWENIFPHVEVIVDTKATIRGIGASL</sequence>
<dbReference type="PANTHER" id="PTHR35789:SF1">
    <property type="entry name" value="SPORE GERMINATION PROTEIN B3"/>
    <property type="match status" value="1"/>
</dbReference>
<dbReference type="PROSITE" id="PS51257">
    <property type="entry name" value="PROKAR_LIPOPROTEIN"/>
    <property type="match status" value="1"/>
</dbReference>
<dbReference type="Pfam" id="PF25198">
    <property type="entry name" value="Spore_GerAC_N"/>
    <property type="match status" value="1"/>
</dbReference>
<dbReference type="InterPro" id="IPR046953">
    <property type="entry name" value="Spore_GerAC-like_C"/>
</dbReference>
<evidence type="ECO:0000256" key="4">
    <source>
        <dbReference type="ARBA" id="ARBA00022729"/>
    </source>
</evidence>
<organism evidence="10 11">
    <name type="scientific">Fervidicola ferrireducens</name>
    <dbReference type="NCBI Taxonomy" id="520764"/>
    <lineage>
        <taxon>Bacteria</taxon>
        <taxon>Bacillati</taxon>
        <taxon>Bacillota</taxon>
        <taxon>Clostridia</taxon>
        <taxon>Thermosediminibacterales</taxon>
        <taxon>Thermosediminibacteraceae</taxon>
        <taxon>Fervidicola</taxon>
    </lineage>
</organism>
<keyword evidence="5" id="KW-0472">Membrane</keyword>
<evidence type="ECO:0000313" key="11">
    <source>
        <dbReference type="Proteomes" id="UP000070427"/>
    </source>
</evidence>
<evidence type="ECO:0000256" key="7">
    <source>
        <dbReference type="ARBA" id="ARBA00023288"/>
    </source>
</evidence>
<evidence type="ECO:0000259" key="9">
    <source>
        <dbReference type="Pfam" id="PF25198"/>
    </source>
</evidence>
<keyword evidence="7" id="KW-0449">Lipoprotein</keyword>
<dbReference type="STRING" id="520764.AN618_19880"/>
<dbReference type="InterPro" id="IPR008844">
    <property type="entry name" value="Spore_GerAC-like"/>
</dbReference>
<dbReference type="FunCoup" id="A0A140L3T6">
    <property type="interactions" value="62"/>
</dbReference>
<evidence type="ECO:0000256" key="6">
    <source>
        <dbReference type="ARBA" id="ARBA00023139"/>
    </source>
</evidence>